<comment type="caution">
    <text evidence="1">The sequence shown here is derived from an EMBL/GenBank/DDBJ whole genome shotgun (WGS) entry which is preliminary data.</text>
</comment>
<accession>A0ABR1YQZ3</accession>
<organism evidence="1 2">
    <name type="scientific">Phyllosticta capitalensis</name>
    <dbReference type="NCBI Taxonomy" id="121624"/>
    <lineage>
        <taxon>Eukaryota</taxon>
        <taxon>Fungi</taxon>
        <taxon>Dikarya</taxon>
        <taxon>Ascomycota</taxon>
        <taxon>Pezizomycotina</taxon>
        <taxon>Dothideomycetes</taxon>
        <taxon>Dothideomycetes incertae sedis</taxon>
        <taxon>Botryosphaeriales</taxon>
        <taxon>Phyllostictaceae</taxon>
        <taxon>Phyllosticta</taxon>
    </lineage>
</organism>
<dbReference type="EMBL" id="JBBWRZ010000005">
    <property type="protein sequence ID" value="KAK8235865.1"/>
    <property type="molecule type" value="Genomic_DNA"/>
</dbReference>
<protein>
    <submittedName>
        <fullName evidence="1">Uncharacterized protein</fullName>
    </submittedName>
</protein>
<gene>
    <name evidence="1" type="ORF">HDK90DRAFT_510983</name>
</gene>
<sequence length="261" mass="30121">MERQTNTVIHLTLYCDQHWKAECEQPFQFSDHDLRHSTTRISSPLMWEVDYDRMCGYDNASIDDTSSALSIDQEKGSQLGPFNNPGDFCDHANFFGGSDVHITQHNQHESTNDHDSDKRVFDGEDDEEYDYDELDFNNDDDDDSLFDPDEVLETDSDDEFHPGWTTVMSPSLNPTKHSTPPEVMKWAAWPTIYDSLESALRHSNEAMRKAACIRSALKHVDVARGVFVDLSRYKFPYAARGKLRPLPHLPDKRMRRFRAGR</sequence>
<proteinExistence type="predicted"/>
<keyword evidence="2" id="KW-1185">Reference proteome</keyword>
<reference evidence="1 2" key="1">
    <citation type="submission" date="2024-04" db="EMBL/GenBank/DDBJ databases">
        <title>Phyllosticta paracitricarpa is synonymous to the EU quarantine fungus P. citricarpa based on phylogenomic analyses.</title>
        <authorList>
            <consortium name="Lawrence Berkeley National Laboratory"/>
            <person name="Van Ingen-Buijs V.A."/>
            <person name="Van Westerhoven A.C."/>
            <person name="Haridas S."/>
            <person name="Skiadas P."/>
            <person name="Martin F."/>
            <person name="Groenewald J.Z."/>
            <person name="Crous P.W."/>
            <person name="Seidl M.F."/>
        </authorList>
    </citation>
    <scope>NUCLEOTIDE SEQUENCE [LARGE SCALE GENOMIC DNA]</scope>
    <source>
        <strain evidence="1 2">CBS 123374</strain>
    </source>
</reference>
<evidence type="ECO:0000313" key="2">
    <source>
        <dbReference type="Proteomes" id="UP001492380"/>
    </source>
</evidence>
<name>A0ABR1YQZ3_9PEZI</name>
<dbReference type="Proteomes" id="UP001492380">
    <property type="component" value="Unassembled WGS sequence"/>
</dbReference>
<evidence type="ECO:0000313" key="1">
    <source>
        <dbReference type="EMBL" id="KAK8235865.1"/>
    </source>
</evidence>